<evidence type="ECO:0000256" key="3">
    <source>
        <dbReference type="ARBA" id="ARBA00022617"/>
    </source>
</evidence>
<dbReference type="PROSITE" id="PS00086">
    <property type="entry name" value="CYTOCHROME_P450"/>
    <property type="match status" value="1"/>
</dbReference>
<dbReference type="SUPFAM" id="SSF48264">
    <property type="entry name" value="Cytochrome P450"/>
    <property type="match status" value="1"/>
</dbReference>
<sequence length="580" mass="66560">MKLPPGPAYLCRLAPRVLLSSAIVYLSFRLLIWQYDCIVPTWLIVTLSALAKPFHFLATKYFKRIRDARAARILGAVLPPFVQESPLAIISKIVESTRNGYPAEVMQRWFEQYGSVARFDVMTYTGVVVNDPDHVKAILATQFDSFEKGFTFHQQMDSLLGTGIFNADGGLWKFHRSITRPFFTRERVSDFEIYKRNSDISLKAAKGRLNEGYSVDFQDLVSRFTLDSAAEFLFGTTIDSLSAGIPYPPQFAQKNSANFYTHSSNVFAQAFTEGQILTSLRYSMGSEWPLGPEFWGNAVEPLRKVMDEFTEPLIADALTKRTAMKQQFLPQQESNLLAHLVNQTQDPMILKDELVNLLVAGRDTTMCLLSYALYMLAEHTDMEARLREEILEKVGATDCPTYSQMHELKYMRAFINEVLRLYPPVPLNYRTSKEAVVLYSKFGEQPFYIPADTTCFYSVMNLHRRTDLWGPDALEFDPDRFLDERHRKYLLSNPYIFCPFNAGPRICLGQQFAYHEATFYLVRLLQQFTGFTLDETVNARPPDAWKDSNDRRAVEKIHPLSHLTMYIKGGLWVKMTELTT</sequence>
<dbReference type="EMBL" id="JAACJJ010000028">
    <property type="protein sequence ID" value="KAF5321753.1"/>
    <property type="molecule type" value="Genomic_DNA"/>
</dbReference>
<reference evidence="10 11" key="1">
    <citation type="journal article" date="2020" name="ISME J.">
        <title>Uncovering the hidden diversity of litter-decomposition mechanisms in mushroom-forming fungi.</title>
        <authorList>
            <person name="Floudas D."/>
            <person name="Bentzer J."/>
            <person name="Ahren D."/>
            <person name="Johansson T."/>
            <person name="Persson P."/>
            <person name="Tunlid A."/>
        </authorList>
    </citation>
    <scope>NUCLEOTIDE SEQUENCE [LARGE SCALE GENOMIC DNA]</scope>
    <source>
        <strain evidence="10 11">CBS 101986</strain>
    </source>
</reference>
<evidence type="ECO:0000256" key="7">
    <source>
        <dbReference type="ARBA" id="ARBA00023033"/>
    </source>
</evidence>
<keyword evidence="7 9" id="KW-0503">Monooxygenase</keyword>
<evidence type="ECO:0000256" key="6">
    <source>
        <dbReference type="ARBA" id="ARBA00023004"/>
    </source>
</evidence>
<accession>A0A8H5BET9</accession>
<keyword evidence="3 8" id="KW-0349">Heme</keyword>
<dbReference type="InterPro" id="IPR017972">
    <property type="entry name" value="Cyt_P450_CS"/>
</dbReference>
<feature type="binding site" description="axial binding residue" evidence="8">
    <location>
        <position position="507"/>
    </location>
    <ligand>
        <name>heme</name>
        <dbReference type="ChEBI" id="CHEBI:30413"/>
    </ligand>
    <ligandPart>
        <name>Fe</name>
        <dbReference type="ChEBI" id="CHEBI:18248"/>
    </ligandPart>
</feature>
<evidence type="ECO:0000256" key="4">
    <source>
        <dbReference type="ARBA" id="ARBA00022723"/>
    </source>
</evidence>
<dbReference type="Proteomes" id="UP000567179">
    <property type="component" value="Unassembled WGS sequence"/>
</dbReference>
<protein>
    <recommendedName>
        <fullName evidence="12">Cytochrome P450</fullName>
    </recommendedName>
</protein>
<dbReference type="InterPro" id="IPR047146">
    <property type="entry name" value="Cyt_P450_E_CYP52_fungi"/>
</dbReference>
<keyword evidence="4 8" id="KW-0479">Metal-binding</keyword>
<evidence type="ECO:0008006" key="12">
    <source>
        <dbReference type="Google" id="ProtNLM"/>
    </source>
</evidence>
<evidence type="ECO:0000256" key="8">
    <source>
        <dbReference type="PIRSR" id="PIRSR602401-1"/>
    </source>
</evidence>
<dbReference type="Gene3D" id="1.10.630.10">
    <property type="entry name" value="Cytochrome P450"/>
    <property type="match status" value="1"/>
</dbReference>
<dbReference type="PRINTS" id="PR00385">
    <property type="entry name" value="P450"/>
</dbReference>
<dbReference type="AlphaFoldDB" id="A0A8H5BET9"/>
<dbReference type="GO" id="GO:0004497">
    <property type="term" value="F:monooxygenase activity"/>
    <property type="evidence" value="ECO:0007669"/>
    <property type="project" value="UniProtKB-KW"/>
</dbReference>
<evidence type="ECO:0000256" key="1">
    <source>
        <dbReference type="ARBA" id="ARBA00001971"/>
    </source>
</evidence>
<keyword evidence="11" id="KW-1185">Reference proteome</keyword>
<proteinExistence type="inferred from homology"/>
<dbReference type="GO" id="GO:0005506">
    <property type="term" value="F:iron ion binding"/>
    <property type="evidence" value="ECO:0007669"/>
    <property type="project" value="InterPro"/>
</dbReference>
<dbReference type="Pfam" id="PF00067">
    <property type="entry name" value="p450"/>
    <property type="match status" value="1"/>
</dbReference>
<evidence type="ECO:0000256" key="2">
    <source>
        <dbReference type="ARBA" id="ARBA00010617"/>
    </source>
</evidence>
<evidence type="ECO:0000313" key="10">
    <source>
        <dbReference type="EMBL" id="KAF5321753.1"/>
    </source>
</evidence>
<dbReference type="InterPro" id="IPR002401">
    <property type="entry name" value="Cyt_P450_E_grp-I"/>
</dbReference>
<dbReference type="OrthoDB" id="1470350at2759"/>
<dbReference type="PRINTS" id="PR00463">
    <property type="entry name" value="EP450I"/>
</dbReference>
<evidence type="ECO:0000256" key="5">
    <source>
        <dbReference type="ARBA" id="ARBA00023002"/>
    </source>
</evidence>
<dbReference type="InterPro" id="IPR001128">
    <property type="entry name" value="Cyt_P450"/>
</dbReference>
<evidence type="ECO:0000313" key="11">
    <source>
        <dbReference type="Proteomes" id="UP000567179"/>
    </source>
</evidence>
<dbReference type="PANTHER" id="PTHR24287:SF1">
    <property type="entry name" value="P450, PUTATIVE (EUROFUNG)-RELATED"/>
    <property type="match status" value="1"/>
</dbReference>
<dbReference type="PANTHER" id="PTHR24287">
    <property type="entry name" value="P450, PUTATIVE (EUROFUNG)-RELATED"/>
    <property type="match status" value="1"/>
</dbReference>
<keyword evidence="6 8" id="KW-0408">Iron</keyword>
<comment type="cofactor">
    <cofactor evidence="1 8">
        <name>heme</name>
        <dbReference type="ChEBI" id="CHEBI:30413"/>
    </cofactor>
</comment>
<dbReference type="GO" id="GO:0020037">
    <property type="term" value="F:heme binding"/>
    <property type="evidence" value="ECO:0007669"/>
    <property type="project" value="InterPro"/>
</dbReference>
<dbReference type="InterPro" id="IPR036396">
    <property type="entry name" value="Cyt_P450_sf"/>
</dbReference>
<comment type="similarity">
    <text evidence="2 9">Belongs to the cytochrome P450 family.</text>
</comment>
<keyword evidence="5 9" id="KW-0560">Oxidoreductase</keyword>
<evidence type="ECO:0000256" key="9">
    <source>
        <dbReference type="RuleBase" id="RU000461"/>
    </source>
</evidence>
<organism evidence="10 11">
    <name type="scientific">Psilocybe cf. subviscida</name>
    <dbReference type="NCBI Taxonomy" id="2480587"/>
    <lineage>
        <taxon>Eukaryota</taxon>
        <taxon>Fungi</taxon>
        <taxon>Dikarya</taxon>
        <taxon>Basidiomycota</taxon>
        <taxon>Agaricomycotina</taxon>
        <taxon>Agaricomycetes</taxon>
        <taxon>Agaricomycetidae</taxon>
        <taxon>Agaricales</taxon>
        <taxon>Agaricineae</taxon>
        <taxon>Strophariaceae</taxon>
        <taxon>Psilocybe</taxon>
    </lineage>
</organism>
<name>A0A8H5BET9_9AGAR</name>
<dbReference type="GO" id="GO:0016705">
    <property type="term" value="F:oxidoreductase activity, acting on paired donors, with incorporation or reduction of molecular oxygen"/>
    <property type="evidence" value="ECO:0007669"/>
    <property type="project" value="InterPro"/>
</dbReference>
<gene>
    <name evidence="10" type="ORF">D9619_001277</name>
</gene>
<comment type="caution">
    <text evidence="10">The sequence shown here is derived from an EMBL/GenBank/DDBJ whole genome shotgun (WGS) entry which is preliminary data.</text>
</comment>